<feature type="domain" description="GAF" evidence="1">
    <location>
        <begin position="31"/>
        <end position="103"/>
    </location>
</feature>
<dbReference type="InterPro" id="IPR029016">
    <property type="entry name" value="GAF-like_dom_sf"/>
</dbReference>
<dbReference type="SUPFAM" id="SSF55781">
    <property type="entry name" value="GAF domain-like"/>
    <property type="match status" value="1"/>
</dbReference>
<sequence length="312" mass="34146">MKTFIRVVELWVPDPTRTRLEFGGSLHSSEFAEFNAVSENALFAYGEGLPGKAWASGHPVILTEFANSYFKRTDEAREAGLTCGAALPVFAGEFLMAVMVLLCSDDRKHVGAIELWHNDPDKSHEMALVDGYYGTADMFEFNSRHTKFPRGFGLPGRTWKAGMPLIIKDLHNSKGFLRWEDASEIGINCGVGIPYTTGDQTWVVTFLSAQATPIARRFEIWVPNEERSALVFHSGDCSDQSDLATLYAAKTIGRGAGSIGGAWATGMPVLTEHLKQDESIAAVLARASGMSQVVALPVIENARLKAVLAWYL</sequence>
<accession>A0ABS3MCP7</accession>
<evidence type="ECO:0000313" key="2">
    <source>
        <dbReference type="EMBL" id="MBO1429229.1"/>
    </source>
</evidence>
<protein>
    <submittedName>
        <fullName evidence="2">GAF domain-containing protein</fullName>
    </submittedName>
</protein>
<dbReference type="Proteomes" id="UP000692816">
    <property type="component" value="Unassembled WGS sequence"/>
</dbReference>
<reference evidence="2" key="1">
    <citation type="journal article" date="2021" name="Int. J. Syst. Evol. Microbiol.">
        <title>Bradyrhizobium septentrionale sp. nov. (sv. septentrionale) and Bradyrhizobium quebecense sp. nov. (sv. septentrionale) associated with legumes native to Canada possess rearranged symbiosis genes and numerous insertion sequences.</title>
        <authorList>
            <person name="Bromfield E.S.P."/>
            <person name="Cloutier S."/>
        </authorList>
    </citation>
    <scope>NUCLEOTIDE SEQUENCE</scope>
    <source>
        <strain evidence="2">12S5</strain>
    </source>
</reference>
<gene>
    <name evidence="2" type="ORF">J4P68_07260</name>
</gene>
<dbReference type="EMBL" id="JAGEPA010000001">
    <property type="protein sequence ID" value="MBO1429229.1"/>
    <property type="molecule type" value="Genomic_DNA"/>
</dbReference>
<dbReference type="RefSeq" id="WP_207831507.1">
    <property type="nucleotide sequence ID" value="NZ_CP088282.1"/>
</dbReference>
<name>A0ABS3MCP7_9BRAD</name>
<evidence type="ECO:0000259" key="1">
    <source>
        <dbReference type="Pfam" id="PF13185"/>
    </source>
</evidence>
<organism evidence="2 3">
    <name type="scientific">Bradyrhizobium quebecense</name>
    <dbReference type="NCBI Taxonomy" id="2748629"/>
    <lineage>
        <taxon>Bacteria</taxon>
        <taxon>Pseudomonadati</taxon>
        <taxon>Pseudomonadota</taxon>
        <taxon>Alphaproteobacteria</taxon>
        <taxon>Hyphomicrobiales</taxon>
        <taxon>Nitrobacteraceae</taxon>
        <taxon>Bradyrhizobium</taxon>
    </lineage>
</organism>
<dbReference type="Gene3D" id="3.30.450.40">
    <property type="match status" value="2"/>
</dbReference>
<proteinExistence type="predicted"/>
<evidence type="ECO:0000313" key="3">
    <source>
        <dbReference type="Proteomes" id="UP000692816"/>
    </source>
</evidence>
<dbReference type="Pfam" id="PF13185">
    <property type="entry name" value="GAF_2"/>
    <property type="match status" value="1"/>
</dbReference>
<comment type="caution">
    <text evidence="2">The sequence shown here is derived from an EMBL/GenBank/DDBJ whole genome shotgun (WGS) entry which is preliminary data.</text>
</comment>
<keyword evidence="3" id="KW-1185">Reference proteome</keyword>
<dbReference type="InterPro" id="IPR003018">
    <property type="entry name" value="GAF"/>
</dbReference>